<reference evidence="1 2" key="1">
    <citation type="submission" date="2018-09" db="EMBL/GenBank/DDBJ databases">
        <authorList>
            <person name="Le Fleche-Mateos A."/>
        </authorList>
    </citation>
    <scope>NUCLEOTIDE SEQUENCE [LARGE SCALE GENOMIC DNA]</scope>
    <source>
        <strain evidence="1 2">DSM 27399</strain>
    </source>
</reference>
<protein>
    <submittedName>
        <fullName evidence="1">Uncharacterized protein</fullName>
    </submittedName>
</protein>
<accession>A0A419N339</accession>
<keyword evidence="2" id="KW-1185">Reference proteome</keyword>
<dbReference type="EMBL" id="RAHH01000037">
    <property type="protein sequence ID" value="RJT36269.1"/>
    <property type="molecule type" value="Genomic_DNA"/>
</dbReference>
<evidence type="ECO:0000313" key="1">
    <source>
        <dbReference type="EMBL" id="RJT36269.1"/>
    </source>
</evidence>
<evidence type="ECO:0000313" key="2">
    <source>
        <dbReference type="Proteomes" id="UP000284908"/>
    </source>
</evidence>
<name>A0A419N339_9GAMM</name>
<sequence>MLKYPNIREQNWPAAGLRHVVIFLILGLLFCCNPLSAAPLALTLLPHTSASAVELEKNAAYTHWLTLHPVLRVGVVAPAHPPFQVNIDPKDFE</sequence>
<proteinExistence type="predicted"/>
<gene>
    <name evidence="1" type="ORF">D6C13_22630</name>
</gene>
<comment type="caution">
    <text evidence="1">The sequence shown here is derived from an EMBL/GenBank/DDBJ whole genome shotgun (WGS) entry which is preliminary data.</text>
</comment>
<dbReference type="AlphaFoldDB" id="A0A419N339"/>
<organism evidence="1 2">
    <name type="scientific">Rahnella woolbedingensis</name>
    <dbReference type="NCBI Taxonomy" id="1510574"/>
    <lineage>
        <taxon>Bacteria</taxon>
        <taxon>Pseudomonadati</taxon>
        <taxon>Pseudomonadota</taxon>
        <taxon>Gammaproteobacteria</taxon>
        <taxon>Enterobacterales</taxon>
        <taxon>Yersiniaceae</taxon>
        <taxon>Rahnella</taxon>
    </lineage>
</organism>
<dbReference type="Proteomes" id="UP000284908">
    <property type="component" value="Unassembled WGS sequence"/>
</dbReference>